<keyword evidence="3" id="KW-1185">Reference proteome</keyword>
<accession>A0A5S3N7T6</accession>
<gene>
    <name evidence="2" type="ORF">FDT66_05695</name>
</gene>
<feature type="signal peptide" evidence="1">
    <location>
        <begin position="1"/>
        <end position="18"/>
    </location>
</feature>
<dbReference type="OrthoDB" id="1160493at2"/>
<dbReference type="AlphaFoldDB" id="A0A5S3N7T6"/>
<evidence type="ECO:0008006" key="4">
    <source>
        <dbReference type="Google" id="ProtNLM"/>
    </source>
</evidence>
<comment type="caution">
    <text evidence="2">The sequence shown here is derived from an EMBL/GenBank/DDBJ whole genome shotgun (WGS) entry which is preliminary data.</text>
</comment>
<evidence type="ECO:0000256" key="1">
    <source>
        <dbReference type="SAM" id="SignalP"/>
    </source>
</evidence>
<evidence type="ECO:0000313" key="2">
    <source>
        <dbReference type="EMBL" id="TMM31458.1"/>
    </source>
</evidence>
<organism evidence="2 3">
    <name type="scientific">Polaribacter aestuariivivens</name>
    <dbReference type="NCBI Taxonomy" id="2304626"/>
    <lineage>
        <taxon>Bacteria</taxon>
        <taxon>Pseudomonadati</taxon>
        <taxon>Bacteroidota</taxon>
        <taxon>Flavobacteriia</taxon>
        <taxon>Flavobacteriales</taxon>
        <taxon>Flavobacteriaceae</taxon>
    </lineage>
</organism>
<reference evidence="2 3" key="1">
    <citation type="submission" date="2019-05" db="EMBL/GenBank/DDBJ databases">
        <title>Polaribacter aestuariivivens sp. nov., isolated from a tidal flat.</title>
        <authorList>
            <person name="Yoon J.-H."/>
        </authorList>
    </citation>
    <scope>NUCLEOTIDE SEQUENCE [LARGE SCALE GENOMIC DNA]</scope>
    <source>
        <strain evidence="2 3">DBTF-3</strain>
    </source>
</reference>
<dbReference type="RefSeq" id="WP_138535184.1">
    <property type="nucleotide sequence ID" value="NZ_VANR01000002.1"/>
</dbReference>
<name>A0A5S3N7T6_9FLAO</name>
<sequence>MKKIIVFLLLAFSTNFYAQKSNFWDHVQYGGGFTLGFGSQTTIGISPSAIYNFDNGFALGAGVNYLYSEINDFTTNLYGASIISLYQTNFGVQFSGDLDYHFAKQTDFNSNNSVRTNFPALHLGIAYNQGSFAFGLRYDVLYDKNKSVFASPFSPVVRFYF</sequence>
<feature type="chain" id="PRO_5024325292" description="Alpha-ketoglutarate decarboxylase" evidence="1">
    <location>
        <begin position="19"/>
        <end position="161"/>
    </location>
</feature>
<evidence type="ECO:0000313" key="3">
    <source>
        <dbReference type="Proteomes" id="UP000307140"/>
    </source>
</evidence>
<keyword evidence="1" id="KW-0732">Signal</keyword>
<proteinExistence type="predicted"/>
<protein>
    <recommendedName>
        <fullName evidence="4">Alpha-ketoglutarate decarboxylase</fullName>
    </recommendedName>
</protein>
<dbReference type="Proteomes" id="UP000307140">
    <property type="component" value="Unassembled WGS sequence"/>
</dbReference>
<dbReference type="EMBL" id="VANR01000002">
    <property type="protein sequence ID" value="TMM31458.1"/>
    <property type="molecule type" value="Genomic_DNA"/>
</dbReference>